<organism evidence="1 2">
    <name type="scientific">Bodo saltans</name>
    <name type="common">Flagellated protozoan</name>
    <dbReference type="NCBI Taxonomy" id="75058"/>
    <lineage>
        <taxon>Eukaryota</taxon>
        <taxon>Discoba</taxon>
        <taxon>Euglenozoa</taxon>
        <taxon>Kinetoplastea</taxon>
        <taxon>Metakinetoplastina</taxon>
        <taxon>Eubodonida</taxon>
        <taxon>Bodonidae</taxon>
        <taxon>Bodo</taxon>
    </lineage>
</organism>
<sequence length="342" mass="39070">KETIISFTERKLASSLTKRDSGMSRGTDGAVPINPTSPYTPAGSLHEHVVWLHAINTDEFKDVTVRDPLPAGAAPTATRSEHQCQYGYMLRRKPSSKGGMYWLRACDYTVSGLQFKEIAFKKGKLEVKSVLEWNLAQMQLFHHWDPFTQRLTYLIDRPPDDLRIVRFFGHPEERRCEFNYVSRMKRPLYPGRPRALPWCTATSSNNASFHYTILPIRYEDDHDYAVCRQYIPTQDVLGGGASSRQVGKVICEITLLRNLFDRVDVDIELERPVPVQHCRVAFLFVHGMIAIYLPGVFVHYVDVHHKDLEPRYLFGVSLKGVWSQPVSPRNTKSGTSPSTAQF</sequence>
<name>A0A0S4KIL6_BODSA</name>
<gene>
    <name evidence="1" type="ORF">BSAL_85710</name>
</gene>
<protein>
    <submittedName>
        <fullName evidence="1">Uncharacterized protein</fullName>
    </submittedName>
</protein>
<dbReference type="VEuPathDB" id="TriTrypDB:BSAL_85710"/>
<feature type="non-terminal residue" evidence="1">
    <location>
        <position position="342"/>
    </location>
</feature>
<dbReference type="EMBL" id="CYKH01001021">
    <property type="protein sequence ID" value="CUI14346.1"/>
    <property type="molecule type" value="Genomic_DNA"/>
</dbReference>
<dbReference type="Proteomes" id="UP000051952">
    <property type="component" value="Unassembled WGS sequence"/>
</dbReference>
<accession>A0A0S4KIL6</accession>
<dbReference type="AlphaFoldDB" id="A0A0S4KIL6"/>
<keyword evidence="2" id="KW-1185">Reference proteome</keyword>
<feature type="non-terminal residue" evidence="1">
    <location>
        <position position="1"/>
    </location>
</feature>
<reference evidence="2" key="1">
    <citation type="submission" date="2015-09" db="EMBL/GenBank/DDBJ databases">
        <authorList>
            <consortium name="Pathogen Informatics"/>
        </authorList>
    </citation>
    <scope>NUCLEOTIDE SEQUENCE [LARGE SCALE GENOMIC DNA]</scope>
    <source>
        <strain evidence="2">Lake Konstanz</strain>
    </source>
</reference>
<evidence type="ECO:0000313" key="1">
    <source>
        <dbReference type="EMBL" id="CUI14346.1"/>
    </source>
</evidence>
<dbReference type="OrthoDB" id="250029at2759"/>
<evidence type="ECO:0000313" key="2">
    <source>
        <dbReference type="Proteomes" id="UP000051952"/>
    </source>
</evidence>
<proteinExistence type="predicted"/>